<sequence length="59" mass="6413">MPPHLLAPHAASSAPAPSELRRYFSLRSLIHPAELGGVRTTTPPRLPRCRASFSSPPKQ</sequence>
<dbReference type="Gramene" id="OMERI02G14930.1">
    <property type="protein sequence ID" value="OMERI02G14930.1"/>
    <property type="gene ID" value="OMERI02G14930"/>
</dbReference>
<dbReference type="AlphaFoldDB" id="A0A0E0CJW4"/>
<reference evidence="2" key="1">
    <citation type="submission" date="2015-04" db="UniProtKB">
        <authorList>
            <consortium name="EnsemblPlants"/>
        </authorList>
    </citation>
    <scope>IDENTIFICATION</scope>
</reference>
<evidence type="ECO:0000256" key="1">
    <source>
        <dbReference type="SAM" id="MobiDB-lite"/>
    </source>
</evidence>
<dbReference type="EnsemblPlants" id="OMERI02G14930.1">
    <property type="protein sequence ID" value="OMERI02G14930.1"/>
    <property type="gene ID" value="OMERI02G14930"/>
</dbReference>
<reference evidence="2" key="2">
    <citation type="submission" date="2018-05" db="EMBL/GenBank/DDBJ databases">
        <title>OmerRS3 (Oryza meridionalis Reference Sequence Version 3).</title>
        <authorList>
            <person name="Zhang J."/>
            <person name="Kudrna D."/>
            <person name="Lee S."/>
            <person name="Talag J."/>
            <person name="Welchert J."/>
            <person name="Wing R.A."/>
        </authorList>
    </citation>
    <scope>NUCLEOTIDE SEQUENCE [LARGE SCALE GENOMIC DNA]</scope>
    <source>
        <strain evidence="2">cv. OR44</strain>
    </source>
</reference>
<keyword evidence="3" id="KW-1185">Reference proteome</keyword>
<dbReference type="Proteomes" id="UP000008021">
    <property type="component" value="Chromosome 2"/>
</dbReference>
<evidence type="ECO:0000313" key="3">
    <source>
        <dbReference type="Proteomes" id="UP000008021"/>
    </source>
</evidence>
<accession>A0A0E0CJW4</accession>
<feature type="region of interest" description="Disordered" evidence="1">
    <location>
        <begin position="35"/>
        <end position="59"/>
    </location>
</feature>
<proteinExistence type="predicted"/>
<name>A0A0E0CJW4_9ORYZ</name>
<evidence type="ECO:0000313" key="2">
    <source>
        <dbReference type="EnsemblPlants" id="OMERI02G14930.1"/>
    </source>
</evidence>
<protein>
    <submittedName>
        <fullName evidence="2">Uncharacterized protein</fullName>
    </submittedName>
</protein>
<dbReference type="HOGENOM" id="CLU_2964821_0_0_1"/>
<organism evidence="2">
    <name type="scientific">Oryza meridionalis</name>
    <dbReference type="NCBI Taxonomy" id="40149"/>
    <lineage>
        <taxon>Eukaryota</taxon>
        <taxon>Viridiplantae</taxon>
        <taxon>Streptophyta</taxon>
        <taxon>Embryophyta</taxon>
        <taxon>Tracheophyta</taxon>
        <taxon>Spermatophyta</taxon>
        <taxon>Magnoliopsida</taxon>
        <taxon>Liliopsida</taxon>
        <taxon>Poales</taxon>
        <taxon>Poaceae</taxon>
        <taxon>BOP clade</taxon>
        <taxon>Oryzoideae</taxon>
        <taxon>Oryzeae</taxon>
        <taxon>Oryzinae</taxon>
        <taxon>Oryza</taxon>
    </lineage>
</organism>